<evidence type="ECO:0000313" key="8">
    <source>
        <dbReference type="Proteomes" id="UP000199474"/>
    </source>
</evidence>
<feature type="compositionally biased region" description="Polar residues" evidence="6">
    <location>
        <begin position="930"/>
        <end position="941"/>
    </location>
</feature>
<dbReference type="GO" id="GO:0005886">
    <property type="term" value="C:plasma membrane"/>
    <property type="evidence" value="ECO:0007669"/>
    <property type="project" value="UniProtKB-SubCell"/>
</dbReference>
<dbReference type="Pfam" id="PF03699">
    <property type="entry name" value="UPF0182"/>
    <property type="match status" value="1"/>
</dbReference>
<keyword evidence="2 5" id="KW-0812">Transmembrane</keyword>
<evidence type="ECO:0000256" key="5">
    <source>
        <dbReference type="HAMAP-Rule" id="MF_01600"/>
    </source>
</evidence>
<dbReference type="RefSeq" id="WP_090086190.1">
    <property type="nucleotide sequence ID" value="NZ_FOMR01000009.1"/>
</dbReference>
<feature type="transmembrane region" description="Helical" evidence="5">
    <location>
        <begin position="22"/>
        <end position="46"/>
    </location>
</feature>
<dbReference type="InterPro" id="IPR005372">
    <property type="entry name" value="UPF0182"/>
</dbReference>
<dbReference type="HAMAP" id="MF_01600">
    <property type="entry name" value="UPF0182"/>
    <property type="match status" value="1"/>
</dbReference>
<keyword evidence="1 5" id="KW-1003">Cell membrane</keyword>
<evidence type="ECO:0000256" key="6">
    <source>
        <dbReference type="SAM" id="MobiDB-lite"/>
    </source>
</evidence>
<comment type="similarity">
    <text evidence="5">Belongs to the UPF0182 family.</text>
</comment>
<feature type="region of interest" description="Disordered" evidence="6">
    <location>
        <begin position="847"/>
        <end position="956"/>
    </location>
</feature>
<evidence type="ECO:0000256" key="2">
    <source>
        <dbReference type="ARBA" id="ARBA00022692"/>
    </source>
</evidence>
<proteinExistence type="inferred from homology"/>
<organism evidence="7 8">
    <name type="scientific">Lentibacillus persicus</name>
    <dbReference type="NCBI Taxonomy" id="640948"/>
    <lineage>
        <taxon>Bacteria</taxon>
        <taxon>Bacillati</taxon>
        <taxon>Bacillota</taxon>
        <taxon>Bacilli</taxon>
        <taxon>Bacillales</taxon>
        <taxon>Bacillaceae</taxon>
        <taxon>Lentibacillus</taxon>
    </lineage>
</organism>
<feature type="compositionally biased region" description="Acidic residues" evidence="6">
    <location>
        <begin position="848"/>
        <end position="874"/>
    </location>
</feature>
<evidence type="ECO:0000313" key="7">
    <source>
        <dbReference type="EMBL" id="SFE17921.1"/>
    </source>
</evidence>
<feature type="transmembrane region" description="Helical" evidence="5">
    <location>
        <begin position="112"/>
        <end position="132"/>
    </location>
</feature>
<dbReference type="OrthoDB" id="9763654at2"/>
<dbReference type="EMBL" id="FOMR01000009">
    <property type="protein sequence ID" value="SFE17921.1"/>
    <property type="molecule type" value="Genomic_DNA"/>
</dbReference>
<feature type="compositionally biased region" description="Acidic residues" evidence="6">
    <location>
        <begin position="913"/>
        <end position="925"/>
    </location>
</feature>
<comment type="subcellular location">
    <subcellularLocation>
        <location evidence="5">Cell membrane</location>
        <topology evidence="5">Multi-pass membrane protein</topology>
    </subcellularLocation>
</comment>
<evidence type="ECO:0000256" key="3">
    <source>
        <dbReference type="ARBA" id="ARBA00022989"/>
    </source>
</evidence>
<dbReference type="AlphaFoldDB" id="A0A1I1YEF0"/>
<evidence type="ECO:0000256" key="4">
    <source>
        <dbReference type="ARBA" id="ARBA00023136"/>
    </source>
</evidence>
<gene>
    <name evidence="7" type="ORF">SAMN05216238_109132</name>
</gene>
<dbReference type="GO" id="GO:0005576">
    <property type="term" value="C:extracellular region"/>
    <property type="evidence" value="ECO:0007669"/>
    <property type="project" value="TreeGrafter"/>
</dbReference>
<dbReference type="Proteomes" id="UP000199474">
    <property type="component" value="Unassembled WGS sequence"/>
</dbReference>
<accession>A0A1I1YEF0</accession>
<feature type="transmembrane region" description="Helical" evidence="5">
    <location>
        <begin position="69"/>
        <end position="91"/>
    </location>
</feature>
<keyword evidence="8" id="KW-1185">Reference proteome</keyword>
<keyword evidence="3 5" id="KW-1133">Transmembrane helix</keyword>
<evidence type="ECO:0000256" key="1">
    <source>
        <dbReference type="ARBA" id="ARBA00022475"/>
    </source>
</evidence>
<sequence>MDVFDGGSNGSKRPNITWNKKFNWIGYIVLGIILAVIIGLFALQLITDYIWMDTLNFGNVFTTILTSKVLLGVAGFILFAVTTFFTVFWIRRSYLKHFTSSQLPPLLEKRKTMFGIMLAISAVVGLFGSSIIQGVGWESALKLLNHASFGQTDPYFNMDISFYVYVLPMLNLVVSVLMGLAIFFLLVEIGAYSVFHMYRMSRSAQLHLGLTLGFIGLMIASYHLLQPFGTLASNQVSIFQESVVEGLSYTDDVVNIPKAYILAAVALLMTIWMIIKLIRGNIQTMLTPIVVYIGLLVVGQGVSVAVQNFVVSPNEFAVEEPYLEENLNYTRAAYDLDNINEQQHPADGELSAEMVERNQGTIDNVRMNDVRPLLDVYNQVQTFRTYYEFNDVDIDRYQVDGEYEQVFLGARELDTSSLPDQAQTWVNQNLRYTHGYGAAMSHVNEVTAQGQPEYMLQDVPPEGVMDVERPQIYFGENDAPNVITNSEVDEFDYPDGDTNASNRYQAETGIPLTGINRLLFTIDEGNFRMLLSDQLNEDSQLLATRNIMDRINRIAPFFQYDQDPYLVVRDDGSLVWMIDAYLTAENYPYSEAFQGDTNYIRNSIKVMVDAYTGEVNFYAADLEEPLLQTFQNIFPDLITEEVPEDIRAHFRYPTDLFSIQASMYGTYHMSNLEVFYNREDAWQSPTERYFDEDIEMEPYYITMKLPGEDEEEFIQMLPYTPKNRQNMIAWIGVRNDGENYGEMLVYEFPKQRNIYGPQQIENRINQDSEISQELNLWAQGGSDVIRGNLLAIPIEDTVIYVEPIYIESNNETSLPEVKRVVVAYEDEIVMEADFDTALQEMLSIVDSDSQDAEQEGEEGQEPEQEEPQPPEDDPMLGAEDQLQEFSDLFESYQQELSEGNWEEAASIMSELESLLDEMESSDGPEAENGAANSDEAQGNNSEPPENNTDTPDNPEE</sequence>
<dbReference type="PANTHER" id="PTHR39344:SF1">
    <property type="entry name" value="UPF0182 PROTEIN SLL1060"/>
    <property type="match status" value="1"/>
</dbReference>
<feature type="transmembrane region" description="Helical" evidence="5">
    <location>
        <begin position="206"/>
        <end position="225"/>
    </location>
</feature>
<feature type="transmembrane region" description="Helical" evidence="5">
    <location>
        <begin position="290"/>
        <end position="310"/>
    </location>
</feature>
<protein>
    <recommendedName>
        <fullName evidence="5">UPF0182 protein SAMN05216238_109132</fullName>
    </recommendedName>
</protein>
<feature type="transmembrane region" description="Helical" evidence="5">
    <location>
        <begin position="162"/>
        <end position="186"/>
    </location>
</feature>
<dbReference type="PANTHER" id="PTHR39344">
    <property type="entry name" value="UPF0182 PROTEIN SLL1060"/>
    <property type="match status" value="1"/>
</dbReference>
<reference evidence="8" key="1">
    <citation type="submission" date="2016-10" db="EMBL/GenBank/DDBJ databases">
        <authorList>
            <person name="Varghese N."/>
            <person name="Submissions S."/>
        </authorList>
    </citation>
    <scope>NUCLEOTIDE SEQUENCE [LARGE SCALE GENOMIC DNA]</scope>
    <source>
        <strain evidence="8">DSM 22530</strain>
    </source>
</reference>
<feature type="transmembrane region" description="Helical" evidence="5">
    <location>
        <begin position="259"/>
        <end position="278"/>
    </location>
</feature>
<feature type="compositionally biased region" description="Low complexity" evidence="6">
    <location>
        <begin position="942"/>
        <end position="956"/>
    </location>
</feature>
<keyword evidence="4 5" id="KW-0472">Membrane</keyword>
<name>A0A1I1YEF0_9BACI</name>